<dbReference type="InterPro" id="IPR036291">
    <property type="entry name" value="NAD(P)-bd_dom_sf"/>
</dbReference>
<dbReference type="InterPro" id="IPR011032">
    <property type="entry name" value="GroES-like_sf"/>
</dbReference>
<dbReference type="PANTHER" id="PTHR43205:SF5">
    <property type="entry name" value="PROSTAGLANDIN REDUCTASE 2"/>
    <property type="match status" value="1"/>
</dbReference>
<evidence type="ECO:0000256" key="6">
    <source>
        <dbReference type="ARBA" id="ARBA00048290"/>
    </source>
</evidence>
<dbReference type="FunFam" id="3.40.50.720:FF:000121">
    <property type="entry name" value="Prostaglandin reductase 2"/>
    <property type="match status" value="1"/>
</dbReference>
<comment type="catalytic activity">
    <reaction evidence="5">
        <text>13,14-dihydro-15-oxo-prostaglandin F1alpha + NADP(+) = 15-oxoprostaglandin F1alpha + NADPH + H(+)</text>
        <dbReference type="Rhea" id="RHEA:50592"/>
        <dbReference type="ChEBI" id="CHEBI:15378"/>
        <dbReference type="ChEBI" id="CHEBI:57783"/>
        <dbReference type="ChEBI" id="CHEBI:58349"/>
        <dbReference type="ChEBI" id="CHEBI:79072"/>
        <dbReference type="ChEBI" id="CHEBI:133411"/>
    </reaction>
    <physiologicalReaction direction="right-to-left" evidence="5">
        <dbReference type="Rhea" id="RHEA:50594"/>
    </physiologicalReaction>
</comment>
<dbReference type="SUPFAM" id="SSF50129">
    <property type="entry name" value="GroES-like"/>
    <property type="match status" value="1"/>
</dbReference>
<evidence type="ECO:0000256" key="1">
    <source>
        <dbReference type="ARBA" id="ARBA00010460"/>
    </source>
</evidence>
<evidence type="ECO:0000313" key="10">
    <source>
        <dbReference type="RefSeq" id="XP_032821110.1"/>
    </source>
</evidence>
<dbReference type="Pfam" id="PF00107">
    <property type="entry name" value="ADH_zinc_N"/>
    <property type="match status" value="1"/>
</dbReference>
<accession>A0AAJ7TNG3</accession>
<dbReference type="EC" id="1.3.1.48" evidence="2"/>
<keyword evidence="3" id="KW-0560">Oxidoreductase</keyword>
<dbReference type="Proteomes" id="UP001318040">
    <property type="component" value="Chromosome 33"/>
</dbReference>
<reference evidence="10" key="1">
    <citation type="submission" date="2025-08" db="UniProtKB">
        <authorList>
            <consortium name="RefSeq"/>
        </authorList>
    </citation>
    <scope>IDENTIFICATION</scope>
    <source>
        <tissue evidence="10">Sperm</tissue>
    </source>
</reference>
<evidence type="ECO:0000256" key="2">
    <source>
        <dbReference type="ARBA" id="ARBA00011981"/>
    </source>
</evidence>
<dbReference type="AlphaFoldDB" id="A0AAJ7TNG3"/>
<dbReference type="SMART" id="SM00829">
    <property type="entry name" value="PKS_ER"/>
    <property type="match status" value="1"/>
</dbReference>
<dbReference type="InterPro" id="IPR041694">
    <property type="entry name" value="ADH_N_2"/>
</dbReference>
<dbReference type="PANTHER" id="PTHR43205">
    <property type="entry name" value="PROSTAGLANDIN REDUCTASE"/>
    <property type="match status" value="1"/>
</dbReference>
<dbReference type="InterPro" id="IPR013149">
    <property type="entry name" value="ADH-like_C"/>
</dbReference>
<dbReference type="InterPro" id="IPR020843">
    <property type="entry name" value="ER"/>
</dbReference>
<organism evidence="9 10">
    <name type="scientific">Petromyzon marinus</name>
    <name type="common">Sea lamprey</name>
    <dbReference type="NCBI Taxonomy" id="7757"/>
    <lineage>
        <taxon>Eukaryota</taxon>
        <taxon>Metazoa</taxon>
        <taxon>Chordata</taxon>
        <taxon>Craniata</taxon>
        <taxon>Vertebrata</taxon>
        <taxon>Cyclostomata</taxon>
        <taxon>Hyperoartia</taxon>
        <taxon>Petromyzontiformes</taxon>
        <taxon>Petromyzontidae</taxon>
        <taxon>Petromyzon</taxon>
    </lineage>
</organism>
<evidence type="ECO:0000259" key="8">
    <source>
        <dbReference type="SMART" id="SM00829"/>
    </source>
</evidence>
<gene>
    <name evidence="10" type="primary">PTGR2</name>
</gene>
<evidence type="ECO:0000256" key="3">
    <source>
        <dbReference type="ARBA" id="ARBA00023002"/>
    </source>
</evidence>
<dbReference type="Gene3D" id="3.90.180.10">
    <property type="entry name" value="Medium-chain alcohol dehydrogenases, catalytic domain"/>
    <property type="match status" value="1"/>
</dbReference>
<keyword evidence="9" id="KW-1185">Reference proteome</keyword>
<dbReference type="SUPFAM" id="SSF51735">
    <property type="entry name" value="NAD(P)-binding Rossmann-fold domains"/>
    <property type="match status" value="1"/>
</dbReference>
<dbReference type="CTD" id="145482"/>
<sequence>MKAKAVILASRPGADGEPRMENFKVQEQEVVEEPPEGHVVLKTIYLSVDPYMRCRMNEDPGTDYLSAWTVGGVAEGGGVGVVLSSRGEGLSPGDVVTSFSWPWQTHAVLPASGLQKLAPAWLAERPSLALGAVGMPGLTALLGLRTGGHIEPRGGQALVVSGAAGACGHLVGQIARLEGCSKVVGVCGSATKCRVLTAELGFDAAVDYRAEDLAGQLRSACPKGVDLYFDNVGGPLSDAVIEQMNVGGHVVLCGQISQYNKDVPYPPPLPLHTQTVLQERNISRDRFLVLNYPDKHAEGLQQLASWVQSGQLKVKETIMDGIENVGAAFVSMMQGGNIGKQLVLVSPL</sequence>
<proteinExistence type="inferred from homology"/>
<dbReference type="Gene3D" id="3.40.50.720">
    <property type="entry name" value="NAD(P)-binding Rossmann-like Domain"/>
    <property type="match status" value="1"/>
</dbReference>
<name>A0AAJ7TNG3_PETMA</name>
<dbReference type="GO" id="GO:0047522">
    <property type="term" value="F:15-oxoprostaglandin 13-reductase [NAD(P)+] activity"/>
    <property type="evidence" value="ECO:0007669"/>
    <property type="project" value="UniProtKB-EC"/>
</dbReference>
<dbReference type="Pfam" id="PF16884">
    <property type="entry name" value="ADH_N_2"/>
    <property type="match status" value="1"/>
</dbReference>
<comment type="catalytic activity">
    <reaction evidence="7">
        <text>13,14-dihydro-15-oxo-prostaglandin E1 + NADP(+) = 15-oxoprostaglandin E1 + NADPH + H(+)</text>
        <dbReference type="Rhea" id="RHEA:50584"/>
        <dbReference type="ChEBI" id="CHEBI:15378"/>
        <dbReference type="ChEBI" id="CHEBI:57401"/>
        <dbReference type="ChEBI" id="CHEBI:57783"/>
        <dbReference type="ChEBI" id="CHEBI:58349"/>
        <dbReference type="ChEBI" id="CHEBI:133408"/>
    </reaction>
    <physiologicalReaction direction="right-to-left" evidence="7">
        <dbReference type="Rhea" id="RHEA:50586"/>
    </physiologicalReaction>
</comment>
<dbReference type="KEGG" id="pmrn:116948494"/>
<comment type="catalytic activity">
    <reaction evidence="6">
        <text>13,14-dihydro-15-oxo-PGF2alpha + NADP(+) = 15-oxoprostaglandin F2alpha + NADPH + H(+)</text>
        <dbReference type="Rhea" id="RHEA:50588"/>
        <dbReference type="ChEBI" id="CHEBI:15378"/>
        <dbReference type="ChEBI" id="CHEBI:57783"/>
        <dbReference type="ChEBI" id="CHEBI:58349"/>
        <dbReference type="ChEBI" id="CHEBI:133374"/>
        <dbReference type="ChEBI" id="CHEBI:133409"/>
    </reaction>
    <physiologicalReaction direction="right-to-left" evidence="6">
        <dbReference type="Rhea" id="RHEA:50590"/>
    </physiologicalReaction>
</comment>
<comment type="similarity">
    <text evidence="1">Belongs to the NADP-dependent oxidoreductase L4BD family.</text>
</comment>
<dbReference type="InterPro" id="IPR045010">
    <property type="entry name" value="MDR_fam"/>
</dbReference>
<dbReference type="GO" id="GO:0006693">
    <property type="term" value="P:prostaglandin metabolic process"/>
    <property type="evidence" value="ECO:0007669"/>
    <property type="project" value="TreeGrafter"/>
</dbReference>
<evidence type="ECO:0000313" key="9">
    <source>
        <dbReference type="Proteomes" id="UP001318040"/>
    </source>
</evidence>
<evidence type="ECO:0000256" key="4">
    <source>
        <dbReference type="ARBA" id="ARBA00033119"/>
    </source>
</evidence>
<feature type="domain" description="Enoyl reductase (ER)" evidence="8">
    <location>
        <begin position="16"/>
        <end position="343"/>
    </location>
</feature>
<evidence type="ECO:0000256" key="5">
    <source>
        <dbReference type="ARBA" id="ARBA00047878"/>
    </source>
</evidence>
<evidence type="ECO:0000256" key="7">
    <source>
        <dbReference type="ARBA" id="ARBA00049070"/>
    </source>
</evidence>
<dbReference type="RefSeq" id="XP_032821110.1">
    <property type="nucleotide sequence ID" value="XM_032965219.1"/>
</dbReference>
<protein>
    <recommendedName>
        <fullName evidence="4">15-oxoprostaglandin 13-reductase</fullName>
        <ecNumber evidence="2">1.3.1.48</ecNumber>
    </recommendedName>
    <alternativeName>
        <fullName evidence="4">15-oxoprostaglandin 13-reductase</fullName>
    </alternativeName>
</protein>